<keyword evidence="3" id="KW-1185">Reference proteome</keyword>
<evidence type="ECO:0000256" key="1">
    <source>
        <dbReference type="SAM" id="MobiDB-lite"/>
    </source>
</evidence>
<gene>
    <name evidence="2" type="ORF">BCV70DRAFT_118389</name>
</gene>
<organism evidence="2 3">
    <name type="scientific">Testicularia cyperi</name>
    <dbReference type="NCBI Taxonomy" id="1882483"/>
    <lineage>
        <taxon>Eukaryota</taxon>
        <taxon>Fungi</taxon>
        <taxon>Dikarya</taxon>
        <taxon>Basidiomycota</taxon>
        <taxon>Ustilaginomycotina</taxon>
        <taxon>Ustilaginomycetes</taxon>
        <taxon>Ustilaginales</taxon>
        <taxon>Anthracoideaceae</taxon>
        <taxon>Testicularia</taxon>
    </lineage>
</organism>
<dbReference type="InParanoid" id="A0A317XM64"/>
<dbReference type="EMBL" id="KZ819195">
    <property type="protein sequence ID" value="PWY99405.1"/>
    <property type="molecule type" value="Genomic_DNA"/>
</dbReference>
<name>A0A317XM64_9BASI</name>
<accession>A0A317XM64</accession>
<feature type="region of interest" description="Disordered" evidence="1">
    <location>
        <begin position="50"/>
        <end position="78"/>
    </location>
</feature>
<evidence type="ECO:0000313" key="2">
    <source>
        <dbReference type="EMBL" id="PWY99405.1"/>
    </source>
</evidence>
<sequence>MDPLSAMQLVSWCAKKKEPNPERLTCDSDRRRPGEQLTKVERGHAAVFQRTCSSERAHAPRQRSSISPAPHSYIKPTPSPSVHCGLPFCNFHLLPPSSHRIPGSHPTQPNLSSGLTLRSSFRVLPLHIPA</sequence>
<proteinExistence type="predicted"/>
<evidence type="ECO:0000313" key="3">
    <source>
        <dbReference type="Proteomes" id="UP000246740"/>
    </source>
</evidence>
<dbReference type="AlphaFoldDB" id="A0A317XM64"/>
<dbReference type="Proteomes" id="UP000246740">
    <property type="component" value="Unassembled WGS sequence"/>
</dbReference>
<protein>
    <submittedName>
        <fullName evidence="2">Uncharacterized protein</fullName>
    </submittedName>
</protein>
<reference evidence="2 3" key="1">
    <citation type="journal article" date="2018" name="Mol. Biol. Evol.">
        <title>Broad Genomic Sampling Reveals a Smut Pathogenic Ancestry of the Fungal Clade Ustilaginomycotina.</title>
        <authorList>
            <person name="Kijpornyongpan T."/>
            <person name="Mondo S.J."/>
            <person name="Barry K."/>
            <person name="Sandor L."/>
            <person name="Lee J."/>
            <person name="Lipzen A."/>
            <person name="Pangilinan J."/>
            <person name="LaButti K."/>
            <person name="Hainaut M."/>
            <person name="Henrissat B."/>
            <person name="Grigoriev I.V."/>
            <person name="Spatafora J.W."/>
            <person name="Aime M.C."/>
        </authorList>
    </citation>
    <scope>NUCLEOTIDE SEQUENCE [LARGE SCALE GENOMIC DNA]</scope>
    <source>
        <strain evidence="2 3">MCA 3645</strain>
    </source>
</reference>
<feature type="region of interest" description="Disordered" evidence="1">
    <location>
        <begin position="18"/>
        <end position="37"/>
    </location>
</feature>